<feature type="transmembrane region" description="Helical" evidence="1">
    <location>
        <begin position="35"/>
        <end position="55"/>
    </location>
</feature>
<dbReference type="Proteomes" id="UP000436088">
    <property type="component" value="Unassembled WGS sequence"/>
</dbReference>
<keyword evidence="3" id="KW-1185">Reference proteome</keyword>
<name>A0A6A3C666_HIBSY</name>
<protein>
    <submittedName>
        <fullName evidence="2">Lysine histidine transporter-like 8, putative isoform 2</fullName>
    </submittedName>
</protein>
<keyword evidence="1" id="KW-0812">Transmembrane</keyword>
<accession>A0A6A3C666</accession>
<proteinExistence type="predicted"/>
<comment type="caution">
    <text evidence="2">The sequence shown here is derived from an EMBL/GenBank/DDBJ whole genome shotgun (WGS) entry which is preliminary data.</text>
</comment>
<gene>
    <name evidence="2" type="ORF">F3Y22_tig00009942pilonHSYRG00175</name>
</gene>
<dbReference type="EMBL" id="VEPZ02000454">
    <property type="protein sequence ID" value="KAE8724730.1"/>
    <property type="molecule type" value="Genomic_DNA"/>
</dbReference>
<reference evidence="2" key="1">
    <citation type="submission" date="2019-09" db="EMBL/GenBank/DDBJ databases">
        <title>Draft genome information of white flower Hibiscus syriacus.</title>
        <authorList>
            <person name="Kim Y.-M."/>
        </authorList>
    </citation>
    <scope>NUCLEOTIDE SEQUENCE [LARGE SCALE GENOMIC DNA]</scope>
    <source>
        <strain evidence="2">YM2019G1</strain>
    </source>
</reference>
<keyword evidence="1" id="KW-0472">Membrane</keyword>
<dbReference type="AlphaFoldDB" id="A0A6A3C666"/>
<evidence type="ECO:0000313" key="2">
    <source>
        <dbReference type="EMBL" id="KAE8724730.1"/>
    </source>
</evidence>
<organism evidence="2 3">
    <name type="scientific">Hibiscus syriacus</name>
    <name type="common">Rose of Sharon</name>
    <dbReference type="NCBI Taxonomy" id="106335"/>
    <lineage>
        <taxon>Eukaryota</taxon>
        <taxon>Viridiplantae</taxon>
        <taxon>Streptophyta</taxon>
        <taxon>Embryophyta</taxon>
        <taxon>Tracheophyta</taxon>
        <taxon>Spermatophyta</taxon>
        <taxon>Magnoliopsida</taxon>
        <taxon>eudicotyledons</taxon>
        <taxon>Gunneridae</taxon>
        <taxon>Pentapetalae</taxon>
        <taxon>rosids</taxon>
        <taxon>malvids</taxon>
        <taxon>Malvales</taxon>
        <taxon>Malvaceae</taxon>
        <taxon>Malvoideae</taxon>
        <taxon>Hibiscus</taxon>
    </lineage>
</organism>
<evidence type="ECO:0000313" key="3">
    <source>
        <dbReference type="Proteomes" id="UP000436088"/>
    </source>
</evidence>
<sequence length="138" mass="14762">MASRNLHEPVPGTRCSRFVRLSIIAFGQKLGKLLAIFPVMYLSGGSCVMLIITGANSMKQFFNIICEQGTMCGSKSLSVGAITSIGYITMISALSIGKGRTDGVSYGIPDEEKTGDTAIILEALESDVYVERCDGRTL</sequence>
<evidence type="ECO:0000256" key="1">
    <source>
        <dbReference type="SAM" id="Phobius"/>
    </source>
</evidence>
<feature type="transmembrane region" description="Helical" evidence="1">
    <location>
        <begin position="76"/>
        <end position="96"/>
    </location>
</feature>
<keyword evidence="1" id="KW-1133">Transmembrane helix</keyword>